<dbReference type="RefSeq" id="WP_014932277.1">
    <property type="nucleotide sequence ID" value="NC_018604.1"/>
</dbReference>
<dbReference type="HOGENOM" id="CLU_1955410_0_0_12"/>
<dbReference type="PATRIC" id="fig|1161918.5.peg.1999"/>
<reference evidence="1 2" key="1">
    <citation type="journal article" date="2012" name="BMC Genomics">
        <title>Comparative genomics of Brachyspira pilosicoli strains: genome rearrangements, reductions and correlation of genetic compliment with phenotypic diversity.</title>
        <authorList>
            <person name="Mappley L.J."/>
            <person name="Black M.L."/>
            <person name="Abuoun M."/>
            <person name="Darby A.C."/>
            <person name="Woodward M.J."/>
            <person name="Parkhill J."/>
            <person name="Turner A.K."/>
            <person name="Bellgard M.I."/>
            <person name="La T."/>
            <person name="Phillips N.D."/>
            <person name="La Ragione R.M."/>
            <person name="Hampson D.J."/>
        </authorList>
    </citation>
    <scope>NUCLEOTIDE SEQUENCE [LARGE SCALE GENOMIC DNA]</scope>
    <source>
        <strain evidence="1">WesB</strain>
    </source>
</reference>
<name>K0JI55_BRAPL</name>
<evidence type="ECO:0000313" key="1">
    <source>
        <dbReference type="EMBL" id="CCG55776.1"/>
    </source>
</evidence>
<evidence type="ECO:0000313" key="2">
    <source>
        <dbReference type="Proteomes" id="UP000003759"/>
    </source>
</evidence>
<accession>K0JI55</accession>
<gene>
    <name evidence="1" type="ORF">WESB_0305</name>
</gene>
<protein>
    <submittedName>
        <fullName evidence="1">Unclassified</fullName>
    </submittedName>
</protein>
<dbReference type="KEGG" id="bpw:WESB_0305"/>
<dbReference type="EMBL" id="HE793032">
    <property type="protein sequence ID" value="CCG55776.1"/>
    <property type="molecule type" value="Genomic_DNA"/>
</dbReference>
<proteinExistence type="predicted"/>
<dbReference type="AlphaFoldDB" id="K0JI55"/>
<sequence>MGYILLPPEYIENANSNNWHIFNAERVSYEKISIYNLSICTIDKDEDYQIKARDNCIIKPEGFDKVPFTYILPNEQNGLYHFVDYYYTFYNKTSFYYSNNEDIIRIIASIIGKKTCGNCMQIMHGKEN</sequence>
<organism evidence="1 2">
    <name type="scientific">Brachyspira pilosicoli WesB</name>
    <dbReference type="NCBI Taxonomy" id="1161918"/>
    <lineage>
        <taxon>Bacteria</taxon>
        <taxon>Pseudomonadati</taxon>
        <taxon>Spirochaetota</taxon>
        <taxon>Spirochaetia</taxon>
        <taxon>Brachyspirales</taxon>
        <taxon>Brachyspiraceae</taxon>
        <taxon>Brachyspira</taxon>
    </lineage>
</organism>
<dbReference type="Proteomes" id="UP000003759">
    <property type="component" value="Chromosome"/>
</dbReference>